<accession>A0A8J3TGK9</accession>
<organism evidence="3 4">
    <name type="scientific">Planosporangium mesophilum</name>
    <dbReference type="NCBI Taxonomy" id="689768"/>
    <lineage>
        <taxon>Bacteria</taxon>
        <taxon>Bacillati</taxon>
        <taxon>Actinomycetota</taxon>
        <taxon>Actinomycetes</taxon>
        <taxon>Micromonosporales</taxon>
        <taxon>Micromonosporaceae</taxon>
        <taxon>Planosporangium</taxon>
    </lineage>
</organism>
<protein>
    <submittedName>
        <fullName evidence="3">D-alanyl-D-alanine carboxypeptidase/D-alanyl-D-alanine-endopeptidase</fullName>
    </submittedName>
</protein>
<dbReference type="RefSeq" id="WP_239088418.1">
    <property type="nucleotide sequence ID" value="NZ_BOON01000047.1"/>
</dbReference>
<dbReference type="PANTHER" id="PTHR30023">
    <property type="entry name" value="D-ALANYL-D-ALANINE CARBOXYPEPTIDASE"/>
    <property type="match status" value="1"/>
</dbReference>
<gene>
    <name evidence="3" type="ORF">Pme01_47980</name>
</gene>
<name>A0A8J3TGK9_9ACTN</name>
<proteinExistence type="inferred from homology"/>
<keyword evidence="3" id="KW-0121">Carboxypeptidase</keyword>
<keyword evidence="2" id="KW-0378">Hydrolase</keyword>
<dbReference type="InterPro" id="IPR000667">
    <property type="entry name" value="Peptidase_S13"/>
</dbReference>
<comment type="similarity">
    <text evidence="1">Belongs to the peptidase S13 family.</text>
</comment>
<dbReference type="GO" id="GO:0004185">
    <property type="term" value="F:serine-type carboxypeptidase activity"/>
    <property type="evidence" value="ECO:0007669"/>
    <property type="project" value="InterPro"/>
</dbReference>
<evidence type="ECO:0000313" key="4">
    <source>
        <dbReference type="Proteomes" id="UP000599074"/>
    </source>
</evidence>
<dbReference type="GO" id="GO:0000270">
    <property type="term" value="P:peptidoglycan metabolic process"/>
    <property type="evidence" value="ECO:0007669"/>
    <property type="project" value="TreeGrafter"/>
</dbReference>
<dbReference type="Pfam" id="PF02113">
    <property type="entry name" value="Peptidase_S13"/>
    <property type="match status" value="2"/>
</dbReference>
<dbReference type="GO" id="GO:0006508">
    <property type="term" value="P:proteolysis"/>
    <property type="evidence" value="ECO:0007669"/>
    <property type="project" value="InterPro"/>
</dbReference>
<sequence>MARQRPQLLRGLLVVMVCLLCAALAALGAIVAAPDAVAGLTGAPRRAWRAGTPATPPPAVLAAVGTSAPAPTAAGLAARLGPLLSDPALGGSTLAAVADATTGERLLNRNSGAAAAPASTLKLLTAVSVLHARGATYRLTTRVVSGANPGEVVLIGGGDPTLGAGERRTYADGARLDRLAAQVKQALGGTAPTRVIIDGSLFGPAAYGPGWDDDIFSSGNAAPIASLMMDSGRVPPAGAHGTSPRTATPEVVAGRAFAAALGVPPGAVVAGIAPAGAAQLGAVESPPMARLVELMLVESDNVLAECLARQVALARNQQATFAGAAVAMRTVLGELGLPVDGLALSDGSGLSRLNRVTPALLSEALLLAGKGARPALRPVFAGLPVGGYSGTLRDRYRSPTDGPGGAGQVRAKTGTLSGVNSIAGIVVDADGRALVFAFIAIGGADGVPPTPPQQALDRVAAALAACGCR</sequence>
<dbReference type="AlphaFoldDB" id="A0A8J3TGK9"/>
<comment type="caution">
    <text evidence="3">The sequence shown here is derived from an EMBL/GenBank/DDBJ whole genome shotgun (WGS) entry which is preliminary data.</text>
</comment>
<dbReference type="InterPro" id="IPR012338">
    <property type="entry name" value="Beta-lactam/transpept-like"/>
</dbReference>
<evidence type="ECO:0000256" key="2">
    <source>
        <dbReference type="ARBA" id="ARBA00022801"/>
    </source>
</evidence>
<keyword evidence="3" id="KW-0645">Protease</keyword>
<evidence type="ECO:0000313" key="3">
    <source>
        <dbReference type="EMBL" id="GII25201.1"/>
    </source>
</evidence>
<keyword evidence="4" id="KW-1185">Reference proteome</keyword>
<dbReference type="PANTHER" id="PTHR30023:SF0">
    <property type="entry name" value="PENICILLIN-SENSITIVE CARBOXYPEPTIDASE A"/>
    <property type="match status" value="1"/>
</dbReference>
<dbReference type="PRINTS" id="PR00922">
    <property type="entry name" value="DADACBPTASE3"/>
</dbReference>
<dbReference type="SUPFAM" id="SSF56601">
    <property type="entry name" value="beta-lactamase/transpeptidase-like"/>
    <property type="match status" value="1"/>
</dbReference>
<dbReference type="NCBIfam" id="TIGR00666">
    <property type="entry name" value="PBP4"/>
    <property type="match status" value="1"/>
</dbReference>
<dbReference type="Gene3D" id="3.40.710.10">
    <property type="entry name" value="DD-peptidase/beta-lactamase superfamily"/>
    <property type="match status" value="2"/>
</dbReference>
<reference evidence="3" key="1">
    <citation type="submission" date="2021-01" db="EMBL/GenBank/DDBJ databases">
        <title>Whole genome shotgun sequence of Planosporangium mesophilum NBRC 109066.</title>
        <authorList>
            <person name="Komaki H."/>
            <person name="Tamura T."/>
        </authorList>
    </citation>
    <scope>NUCLEOTIDE SEQUENCE</scope>
    <source>
        <strain evidence="3">NBRC 109066</strain>
    </source>
</reference>
<evidence type="ECO:0000256" key="1">
    <source>
        <dbReference type="ARBA" id="ARBA00006096"/>
    </source>
</evidence>
<dbReference type="EMBL" id="BOON01000047">
    <property type="protein sequence ID" value="GII25201.1"/>
    <property type="molecule type" value="Genomic_DNA"/>
</dbReference>
<dbReference type="Proteomes" id="UP000599074">
    <property type="component" value="Unassembled WGS sequence"/>
</dbReference>